<proteinExistence type="predicted"/>
<organism evidence="2 3">
    <name type="scientific">Dunaliella salina</name>
    <name type="common">Green alga</name>
    <name type="synonym">Protococcus salinus</name>
    <dbReference type="NCBI Taxonomy" id="3046"/>
    <lineage>
        <taxon>Eukaryota</taxon>
        <taxon>Viridiplantae</taxon>
        <taxon>Chlorophyta</taxon>
        <taxon>core chlorophytes</taxon>
        <taxon>Chlorophyceae</taxon>
        <taxon>CS clade</taxon>
        <taxon>Chlamydomonadales</taxon>
        <taxon>Dunaliellaceae</taxon>
        <taxon>Dunaliella</taxon>
    </lineage>
</organism>
<keyword evidence="1" id="KW-1133">Transmembrane helix</keyword>
<keyword evidence="1" id="KW-0812">Transmembrane</keyword>
<evidence type="ECO:0000313" key="2">
    <source>
        <dbReference type="EMBL" id="KAF5843707.1"/>
    </source>
</evidence>
<comment type="caution">
    <text evidence="2">The sequence shown here is derived from an EMBL/GenBank/DDBJ whole genome shotgun (WGS) entry which is preliminary data.</text>
</comment>
<keyword evidence="1" id="KW-0472">Membrane</keyword>
<accession>A0ABQ7HA31</accession>
<keyword evidence="3" id="KW-1185">Reference proteome</keyword>
<protein>
    <submittedName>
        <fullName evidence="2">Uncharacterized protein</fullName>
    </submittedName>
</protein>
<dbReference type="Proteomes" id="UP000815325">
    <property type="component" value="Unassembled WGS sequence"/>
</dbReference>
<name>A0ABQ7HA31_DUNSA</name>
<gene>
    <name evidence="2" type="ORF">DUNSADRAFT_10882</name>
</gene>
<dbReference type="EMBL" id="MU069439">
    <property type="protein sequence ID" value="KAF5843707.1"/>
    <property type="molecule type" value="Genomic_DNA"/>
</dbReference>
<sequence length="99" mass="10983">MQVAMGTARGFRYEQTFLTFTAINTGLMVVMAPRSVTEAHRFAFVFEKYPVGREVTAAGNVGLLVLNFVYIIVSVCRTAQLRVSHCECLLNCLALYATL</sequence>
<evidence type="ECO:0000313" key="3">
    <source>
        <dbReference type="Proteomes" id="UP000815325"/>
    </source>
</evidence>
<reference evidence="2" key="1">
    <citation type="submission" date="2017-08" db="EMBL/GenBank/DDBJ databases">
        <authorList>
            <person name="Polle J.E."/>
            <person name="Barry K."/>
            <person name="Cushman J."/>
            <person name="Schmutz J."/>
            <person name="Tran D."/>
            <person name="Hathwaick L.T."/>
            <person name="Yim W.C."/>
            <person name="Jenkins J."/>
            <person name="Mckie-Krisberg Z.M."/>
            <person name="Prochnik S."/>
            <person name="Lindquist E."/>
            <person name="Dockter R.B."/>
            <person name="Adam C."/>
            <person name="Molina H."/>
            <person name="Bunkerborg J."/>
            <person name="Jin E."/>
            <person name="Buchheim M."/>
            <person name="Magnuson J."/>
        </authorList>
    </citation>
    <scope>NUCLEOTIDE SEQUENCE</scope>
    <source>
        <strain evidence="2">CCAP 19/18</strain>
    </source>
</reference>
<evidence type="ECO:0000256" key="1">
    <source>
        <dbReference type="SAM" id="Phobius"/>
    </source>
</evidence>
<feature type="transmembrane region" description="Helical" evidence="1">
    <location>
        <begin position="55"/>
        <end position="73"/>
    </location>
</feature>
<feature type="transmembrane region" description="Helical" evidence="1">
    <location>
        <begin position="16"/>
        <end position="35"/>
    </location>
</feature>